<dbReference type="InterPro" id="IPR029033">
    <property type="entry name" value="His_PPase_superfam"/>
</dbReference>
<comment type="subcellular location">
    <subcellularLocation>
        <location evidence="1">Membrane</location>
    </subcellularLocation>
</comment>
<organism evidence="15 16">
    <name type="scientific">Leptidea sinapis</name>
    <dbReference type="NCBI Taxonomy" id="189913"/>
    <lineage>
        <taxon>Eukaryota</taxon>
        <taxon>Metazoa</taxon>
        <taxon>Ecdysozoa</taxon>
        <taxon>Arthropoda</taxon>
        <taxon>Hexapoda</taxon>
        <taxon>Insecta</taxon>
        <taxon>Pterygota</taxon>
        <taxon>Neoptera</taxon>
        <taxon>Endopterygota</taxon>
        <taxon>Lepidoptera</taxon>
        <taxon>Glossata</taxon>
        <taxon>Ditrysia</taxon>
        <taxon>Papilionoidea</taxon>
        <taxon>Pieridae</taxon>
        <taxon>Dismorphiinae</taxon>
        <taxon>Leptidea</taxon>
    </lineage>
</organism>
<evidence type="ECO:0000256" key="11">
    <source>
        <dbReference type="ARBA" id="ARBA00043671"/>
    </source>
</evidence>
<evidence type="ECO:0000256" key="6">
    <source>
        <dbReference type="ARBA" id="ARBA00022729"/>
    </source>
</evidence>
<dbReference type="SUPFAM" id="SSF53254">
    <property type="entry name" value="Phosphoglycerate mutase-like"/>
    <property type="match status" value="1"/>
</dbReference>
<accession>A0A5E4Q6Q6</accession>
<evidence type="ECO:0000256" key="13">
    <source>
        <dbReference type="ARBA" id="ARBA00043832"/>
    </source>
</evidence>
<evidence type="ECO:0000256" key="7">
    <source>
        <dbReference type="ARBA" id="ARBA00022801"/>
    </source>
</evidence>
<dbReference type="Proteomes" id="UP000324832">
    <property type="component" value="Unassembled WGS sequence"/>
</dbReference>
<gene>
    <name evidence="15" type="ORF">LSINAPIS_LOCUS6034</name>
</gene>
<evidence type="ECO:0000256" key="5">
    <source>
        <dbReference type="ARBA" id="ARBA00018097"/>
    </source>
</evidence>
<comment type="similarity">
    <text evidence="2">Belongs to the histidine acid phosphatase family. MINPP1 subfamily.</text>
</comment>
<comment type="catalytic activity">
    <reaction evidence="10">
        <text>1D-myo-inositol 1,2,5,6-tetrakisphosphate + H2O = 1D-myo-inositol 1,2,6-trisphosphate + phosphate</text>
        <dbReference type="Rhea" id="RHEA:77119"/>
        <dbReference type="ChEBI" id="CHEBI:15377"/>
        <dbReference type="ChEBI" id="CHEBI:43474"/>
        <dbReference type="ChEBI" id="CHEBI:195535"/>
        <dbReference type="ChEBI" id="CHEBI:195537"/>
        <dbReference type="EC" id="3.1.3.62"/>
    </reaction>
    <physiologicalReaction direction="left-to-right" evidence="10">
        <dbReference type="Rhea" id="RHEA:77120"/>
    </physiologicalReaction>
</comment>
<feature type="chain" id="PRO_5022739346" description="Multiple inositol polyphosphate phosphatase 1" evidence="14">
    <location>
        <begin position="16"/>
        <end position="269"/>
    </location>
</feature>
<dbReference type="PANTHER" id="PTHR20963:SF8">
    <property type="entry name" value="MULTIPLE INOSITOL POLYPHOSPHATE PHOSPHATASE 1"/>
    <property type="match status" value="1"/>
</dbReference>
<proteinExistence type="inferred from homology"/>
<keyword evidence="16" id="KW-1185">Reference proteome</keyword>
<evidence type="ECO:0000256" key="8">
    <source>
        <dbReference type="ARBA" id="ARBA00023136"/>
    </source>
</evidence>
<name>A0A5E4Q6Q6_9NEOP</name>
<dbReference type="Gene3D" id="3.40.50.1240">
    <property type="entry name" value="Phosphoglycerate mutase-like"/>
    <property type="match status" value="1"/>
</dbReference>
<feature type="signal peptide" evidence="14">
    <location>
        <begin position="1"/>
        <end position="15"/>
    </location>
</feature>
<dbReference type="AlphaFoldDB" id="A0A5E4Q6Q6"/>
<dbReference type="EC" id="3.1.3.62" evidence="4"/>
<comment type="catalytic activity">
    <reaction evidence="11">
        <text>1D-myo-inositol 1,2,4,5,6-pentakisphosphate + H2O = 1D-myo-inositol 1,2,5,6-tetrakisphosphate + phosphate</text>
        <dbReference type="Rhea" id="RHEA:77115"/>
        <dbReference type="ChEBI" id="CHEBI:15377"/>
        <dbReference type="ChEBI" id="CHEBI:43474"/>
        <dbReference type="ChEBI" id="CHEBI:57798"/>
        <dbReference type="ChEBI" id="CHEBI:195535"/>
        <dbReference type="EC" id="3.1.3.62"/>
    </reaction>
    <physiologicalReaction direction="left-to-right" evidence="11">
        <dbReference type="Rhea" id="RHEA:77116"/>
    </physiologicalReaction>
</comment>
<evidence type="ECO:0000256" key="14">
    <source>
        <dbReference type="SAM" id="SignalP"/>
    </source>
</evidence>
<dbReference type="EMBL" id="FZQP02001837">
    <property type="protein sequence ID" value="VVC93957.1"/>
    <property type="molecule type" value="Genomic_DNA"/>
</dbReference>
<dbReference type="GO" id="GO:0052745">
    <property type="term" value="F:inositol phosphate phosphatase activity"/>
    <property type="evidence" value="ECO:0007669"/>
    <property type="project" value="TreeGrafter"/>
</dbReference>
<dbReference type="Pfam" id="PF00328">
    <property type="entry name" value="His_Phos_2"/>
    <property type="match status" value="1"/>
</dbReference>
<keyword evidence="6 14" id="KW-0732">Signal</keyword>
<evidence type="ECO:0000256" key="2">
    <source>
        <dbReference type="ARBA" id="ARBA00008422"/>
    </source>
</evidence>
<evidence type="ECO:0000256" key="10">
    <source>
        <dbReference type="ARBA" id="ARBA00043668"/>
    </source>
</evidence>
<comment type="catalytic activity">
    <reaction evidence="12">
        <text>1D-myo-inositol hexakisphosphate + H2O = 1D-myo-inositol 1,2,4,5,6-pentakisphosphate + phosphate</text>
        <dbReference type="Rhea" id="RHEA:16989"/>
        <dbReference type="ChEBI" id="CHEBI:15377"/>
        <dbReference type="ChEBI" id="CHEBI:43474"/>
        <dbReference type="ChEBI" id="CHEBI:57798"/>
        <dbReference type="ChEBI" id="CHEBI:58130"/>
        <dbReference type="EC" id="3.1.3.62"/>
    </reaction>
    <physiologicalReaction direction="left-to-right" evidence="12">
        <dbReference type="Rhea" id="RHEA:16990"/>
    </physiologicalReaction>
</comment>
<protein>
    <recommendedName>
        <fullName evidence="5">Multiple inositol polyphosphate phosphatase 1</fullName>
        <ecNumber evidence="4">3.1.3.62</ecNumber>
        <ecNumber evidence="3">3.1.3.80</ecNumber>
    </recommendedName>
    <alternativeName>
        <fullName evidence="9">2,3-bisphosphoglycerate 3-phosphatase</fullName>
    </alternativeName>
</protein>
<dbReference type="PANTHER" id="PTHR20963">
    <property type="entry name" value="MULTIPLE INOSITOL POLYPHOSPHATE PHOSPHATASE-RELATED"/>
    <property type="match status" value="1"/>
</dbReference>
<dbReference type="InterPro" id="IPR000560">
    <property type="entry name" value="His_Pase_clade-2"/>
</dbReference>
<dbReference type="GO" id="GO:0034417">
    <property type="term" value="F:bisphosphoglycerate 3-phosphatase activity"/>
    <property type="evidence" value="ECO:0007669"/>
    <property type="project" value="UniProtKB-EC"/>
</dbReference>
<keyword evidence="8" id="KW-0472">Membrane</keyword>
<sequence length="269" mass="31319">MWTFILSILIVGSYGSCYWNDMCSYTLFGTKTPYDTIRGDIRDTQPLRNCEPISVWMMTRHGTRHPEESEIHQMRQVIRVKKQILNAHMEGRGELCAQDIENLYKWEWKNALDLTPSELTPEGFVQLRSLASRLEERYYKLLKSLDEYQMRASHEERTQMSASAFLQGLRKTRQYFKISTSFPNDLTTRPYRYCRKRYEDILIGPKIPKEINEYINTEDFKRVCAIFGAEQNGSSGASDAEANPVSVRRVSLLPQLHCPIAGSLVCYIY</sequence>
<evidence type="ECO:0000313" key="15">
    <source>
        <dbReference type="EMBL" id="VVC93957.1"/>
    </source>
</evidence>
<keyword evidence="7" id="KW-0378">Hydrolase</keyword>
<evidence type="ECO:0000256" key="3">
    <source>
        <dbReference type="ARBA" id="ARBA00012976"/>
    </source>
</evidence>
<evidence type="ECO:0000313" key="16">
    <source>
        <dbReference type="Proteomes" id="UP000324832"/>
    </source>
</evidence>
<reference evidence="15 16" key="1">
    <citation type="submission" date="2017-07" db="EMBL/GenBank/DDBJ databases">
        <authorList>
            <person name="Talla V."/>
            <person name="Backstrom N."/>
        </authorList>
    </citation>
    <scope>NUCLEOTIDE SEQUENCE [LARGE SCALE GENOMIC DNA]</scope>
</reference>
<dbReference type="GO" id="GO:0016020">
    <property type="term" value="C:membrane"/>
    <property type="evidence" value="ECO:0007669"/>
    <property type="project" value="UniProtKB-SubCell"/>
</dbReference>
<evidence type="ECO:0000256" key="12">
    <source>
        <dbReference type="ARBA" id="ARBA00043691"/>
    </source>
</evidence>
<evidence type="ECO:0000256" key="1">
    <source>
        <dbReference type="ARBA" id="ARBA00004370"/>
    </source>
</evidence>
<comment type="catalytic activity">
    <reaction evidence="13">
        <text>(2R)-2,3-bisphosphoglycerate + H2O = (2R)-2-phosphoglycerate + phosphate</text>
        <dbReference type="Rhea" id="RHEA:27381"/>
        <dbReference type="ChEBI" id="CHEBI:15377"/>
        <dbReference type="ChEBI" id="CHEBI:43474"/>
        <dbReference type="ChEBI" id="CHEBI:58248"/>
        <dbReference type="ChEBI" id="CHEBI:58289"/>
        <dbReference type="EC" id="3.1.3.80"/>
    </reaction>
    <physiologicalReaction direction="left-to-right" evidence="13">
        <dbReference type="Rhea" id="RHEA:27382"/>
    </physiologicalReaction>
</comment>
<evidence type="ECO:0000256" key="4">
    <source>
        <dbReference type="ARBA" id="ARBA00013040"/>
    </source>
</evidence>
<evidence type="ECO:0000256" key="9">
    <source>
        <dbReference type="ARBA" id="ARBA00031642"/>
    </source>
</evidence>
<dbReference type="GO" id="GO:0003993">
    <property type="term" value="F:acid phosphatase activity"/>
    <property type="evidence" value="ECO:0007669"/>
    <property type="project" value="TreeGrafter"/>
</dbReference>
<dbReference type="EC" id="3.1.3.80" evidence="3"/>